<feature type="compositionally biased region" description="Polar residues" evidence="1">
    <location>
        <begin position="349"/>
        <end position="360"/>
    </location>
</feature>
<feature type="transmembrane region" description="Helical" evidence="2">
    <location>
        <begin position="301"/>
        <end position="322"/>
    </location>
</feature>
<dbReference type="GeneID" id="27313097"/>
<feature type="compositionally biased region" description="Polar residues" evidence="1">
    <location>
        <begin position="368"/>
        <end position="381"/>
    </location>
</feature>
<protein>
    <submittedName>
        <fullName evidence="3">Uncharacterized protein</fullName>
    </submittedName>
</protein>
<dbReference type="RefSeq" id="XP_016213694.1">
    <property type="nucleotide sequence ID" value="XM_016358593.1"/>
</dbReference>
<sequence length="466" mass="50913">MVSQASSSSDDWQLSGNPPNSSRTQRSGLFAVIKAFAWLFSLVLIAASALAGIYGYLYCTKYQREPHLYRQVTLAPSKNKILASRWYFPAPHSVTTATLYATTILVPSPPVTRAATPTSTDSTVPKDLNMLEEPKRVITLYPSGWHTIDLISSTVYTAAPVSTAALSEVTKDVAYSEHESSSNNEAARTYVQDLVYAVQKSQNKLVERHALPCDYHGDDIELPLSVPWTDESLSKLQAGICSPSYPTPKHHKLLPLAVWIRMNEGQNATTDSKTLENRFQALVKDIDREYKSEKYSRSATGIVLFLTSLLCALLAIGLPVLAHSKARASTVRTPKRPYNNEPKPRKRSTTLFTPKPQSTRPDVVIQIPQAQAASENPTSRRGTGAPETAHTSRQATREEAPPQLVTSVNVASDPTPASRRETAAPESVHITRQATSEQAPNFIASGADEIPAAKSKPETPPSPETN</sequence>
<feature type="compositionally biased region" description="Polar residues" evidence="1">
    <location>
        <begin position="430"/>
        <end position="439"/>
    </location>
</feature>
<keyword evidence="2" id="KW-0472">Membrane</keyword>
<evidence type="ECO:0000256" key="1">
    <source>
        <dbReference type="SAM" id="MobiDB-lite"/>
    </source>
</evidence>
<evidence type="ECO:0000313" key="4">
    <source>
        <dbReference type="Proteomes" id="UP000053259"/>
    </source>
</evidence>
<dbReference type="Proteomes" id="UP000053259">
    <property type="component" value="Unassembled WGS sequence"/>
</dbReference>
<keyword evidence="2" id="KW-1133">Transmembrane helix</keyword>
<dbReference type="InParanoid" id="A0A0D2AB49"/>
<dbReference type="AlphaFoldDB" id="A0A0D2AB49"/>
<feature type="region of interest" description="Disordered" evidence="1">
    <location>
        <begin position="1"/>
        <end position="24"/>
    </location>
</feature>
<dbReference type="VEuPathDB" id="FungiDB:PV09_05124"/>
<keyword evidence="2" id="KW-0812">Transmembrane</keyword>
<feature type="transmembrane region" description="Helical" evidence="2">
    <location>
        <begin position="35"/>
        <end position="57"/>
    </location>
</feature>
<evidence type="ECO:0000313" key="3">
    <source>
        <dbReference type="EMBL" id="KIW03825.1"/>
    </source>
</evidence>
<evidence type="ECO:0000256" key="2">
    <source>
        <dbReference type="SAM" id="Phobius"/>
    </source>
</evidence>
<feature type="region of interest" description="Disordered" evidence="1">
    <location>
        <begin position="326"/>
        <end position="466"/>
    </location>
</feature>
<name>A0A0D2AB49_9PEZI</name>
<proteinExistence type="predicted"/>
<accession>A0A0D2AB49</accession>
<dbReference type="EMBL" id="KN847543">
    <property type="protein sequence ID" value="KIW03825.1"/>
    <property type="molecule type" value="Genomic_DNA"/>
</dbReference>
<organism evidence="3 4">
    <name type="scientific">Verruconis gallopava</name>
    <dbReference type="NCBI Taxonomy" id="253628"/>
    <lineage>
        <taxon>Eukaryota</taxon>
        <taxon>Fungi</taxon>
        <taxon>Dikarya</taxon>
        <taxon>Ascomycota</taxon>
        <taxon>Pezizomycotina</taxon>
        <taxon>Dothideomycetes</taxon>
        <taxon>Pleosporomycetidae</taxon>
        <taxon>Venturiales</taxon>
        <taxon>Sympoventuriaceae</taxon>
        <taxon>Verruconis</taxon>
    </lineage>
</organism>
<keyword evidence="4" id="KW-1185">Reference proteome</keyword>
<gene>
    <name evidence="3" type="ORF">PV09_05124</name>
</gene>
<dbReference type="HOGENOM" id="CLU_586898_0_0_1"/>
<reference evidence="3 4" key="1">
    <citation type="submission" date="2015-01" db="EMBL/GenBank/DDBJ databases">
        <title>The Genome Sequence of Ochroconis gallopava CBS43764.</title>
        <authorList>
            <consortium name="The Broad Institute Genomics Platform"/>
            <person name="Cuomo C."/>
            <person name="de Hoog S."/>
            <person name="Gorbushina A."/>
            <person name="Stielow B."/>
            <person name="Teixiera M."/>
            <person name="Abouelleil A."/>
            <person name="Chapman S.B."/>
            <person name="Priest M."/>
            <person name="Young S.K."/>
            <person name="Wortman J."/>
            <person name="Nusbaum C."/>
            <person name="Birren B."/>
        </authorList>
    </citation>
    <scope>NUCLEOTIDE SEQUENCE [LARGE SCALE GENOMIC DNA]</scope>
    <source>
        <strain evidence="3 4">CBS 43764</strain>
    </source>
</reference>